<dbReference type="SUPFAM" id="SSF52540">
    <property type="entry name" value="P-loop containing nucleoside triphosphate hydrolases"/>
    <property type="match status" value="1"/>
</dbReference>
<evidence type="ECO:0000256" key="3">
    <source>
        <dbReference type="ARBA" id="ARBA00008894"/>
    </source>
</evidence>
<accession>A0ABS8T230</accession>
<dbReference type="Pfam" id="PF23559">
    <property type="entry name" value="WHD_DRP"/>
    <property type="match status" value="1"/>
</dbReference>
<dbReference type="InterPro" id="IPR016024">
    <property type="entry name" value="ARM-type_fold"/>
</dbReference>
<name>A0ABS8T230_DATST</name>
<keyword evidence="10" id="KW-0067">ATP-binding</keyword>
<dbReference type="InterPro" id="IPR032675">
    <property type="entry name" value="LRR_dom_sf"/>
</dbReference>
<evidence type="ECO:0000256" key="9">
    <source>
        <dbReference type="ARBA" id="ARBA00022821"/>
    </source>
</evidence>
<evidence type="ECO:0000256" key="11">
    <source>
        <dbReference type="ARBA" id="ARBA00022927"/>
    </source>
</evidence>
<dbReference type="SUPFAM" id="SSF48371">
    <property type="entry name" value="ARM repeat"/>
    <property type="match status" value="1"/>
</dbReference>
<reference evidence="15 16" key="1">
    <citation type="journal article" date="2021" name="BMC Genomics">
        <title>Datura genome reveals duplications of psychoactive alkaloid biosynthetic genes and high mutation rate following tissue culture.</title>
        <authorList>
            <person name="Rajewski A."/>
            <person name="Carter-House D."/>
            <person name="Stajich J."/>
            <person name="Litt A."/>
        </authorList>
    </citation>
    <scope>NUCLEOTIDE SEQUENCE [LARGE SCALE GENOMIC DNA]</scope>
    <source>
        <strain evidence="15">AR-01</strain>
    </source>
</reference>
<dbReference type="InterPro" id="IPR041653">
    <property type="entry name" value="Importin_rep_4"/>
</dbReference>
<dbReference type="InterPro" id="IPR011989">
    <property type="entry name" value="ARM-like"/>
</dbReference>
<proteinExistence type="inferred from homology"/>
<comment type="caution">
    <text evidence="15">The sequence shown here is derived from an EMBL/GenBank/DDBJ whole genome shotgun (WGS) entry which is preliminary data.</text>
</comment>
<dbReference type="Pfam" id="PF18829">
    <property type="entry name" value="Importin_rep_6"/>
    <property type="match status" value="1"/>
</dbReference>
<dbReference type="InterPro" id="IPR042197">
    <property type="entry name" value="Apaf_helical"/>
</dbReference>
<evidence type="ECO:0000256" key="12">
    <source>
        <dbReference type="ARBA" id="ARBA00022990"/>
    </source>
</evidence>
<dbReference type="Pfam" id="PF02985">
    <property type="entry name" value="HEAT"/>
    <property type="match status" value="1"/>
</dbReference>
<dbReference type="Gene3D" id="1.10.10.10">
    <property type="entry name" value="Winged helix-like DNA-binding domain superfamily/Winged helix DNA-binding domain"/>
    <property type="match status" value="1"/>
</dbReference>
<dbReference type="Gene3D" id="3.80.10.10">
    <property type="entry name" value="Ribonuclease Inhibitor"/>
    <property type="match status" value="1"/>
</dbReference>
<dbReference type="InterPro" id="IPR040122">
    <property type="entry name" value="Importin_beta"/>
</dbReference>
<organism evidence="15 16">
    <name type="scientific">Datura stramonium</name>
    <name type="common">Jimsonweed</name>
    <name type="synonym">Common thornapple</name>
    <dbReference type="NCBI Taxonomy" id="4076"/>
    <lineage>
        <taxon>Eukaryota</taxon>
        <taxon>Viridiplantae</taxon>
        <taxon>Streptophyta</taxon>
        <taxon>Embryophyta</taxon>
        <taxon>Tracheophyta</taxon>
        <taxon>Spermatophyta</taxon>
        <taxon>Magnoliopsida</taxon>
        <taxon>eudicotyledons</taxon>
        <taxon>Gunneridae</taxon>
        <taxon>Pentapetalae</taxon>
        <taxon>asterids</taxon>
        <taxon>lamiids</taxon>
        <taxon>Solanales</taxon>
        <taxon>Solanaceae</taxon>
        <taxon>Solanoideae</taxon>
        <taxon>Datureae</taxon>
        <taxon>Datura</taxon>
    </lineage>
</organism>
<protein>
    <recommendedName>
        <fullName evidence="14">TOG domain-containing protein</fullName>
    </recommendedName>
</protein>
<evidence type="ECO:0000256" key="6">
    <source>
        <dbReference type="ARBA" id="ARBA00022614"/>
    </source>
</evidence>
<dbReference type="InterPro" id="IPR041389">
    <property type="entry name" value="Importin_rep_6"/>
</dbReference>
<feature type="domain" description="TOG" evidence="14">
    <location>
        <begin position="380"/>
        <end position="628"/>
    </location>
</feature>
<dbReference type="SMART" id="SM01349">
    <property type="entry name" value="TOG"/>
    <property type="match status" value="1"/>
</dbReference>
<dbReference type="Gene3D" id="1.25.10.10">
    <property type="entry name" value="Leucine-rich Repeat Variant"/>
    <property type="match status" value="1"/>
</dbReference>
<keyword evidence="16" id="KW-1185">Reference proteome</keyword>
<comment type="similarity">
    <text evidence="3">Belongs to the disease resistance NB-LRR family.</text>
</comment>
<evidence type="ECO:0000256" key="5">
    <source>
        <dbReference type="ARBA" id="ARBA00022490"/>
    </source>
</evidence>
<dbReference type="InterPro" id="IPR027417">
    <property type="entry name" value="P-loop_NTPase"/>
</dbReference>
<dbReference type="InterPro" id="IPR057672">
    <property type="entry name" value="TPR_IPO4/5"/>
</dbReference>
<dbReference type="InterPro" id="IPR000357">
    <property type="entry name" value="HEAT"/>
</dbReference>
<keyword evidence="7" id="KW-0677">Repeat</keyword>
<dbReference type="InterPro" id="IPR058584">
    <property type="entry name" value="IMB1_TNPO1-like_TPR"/>
</dbReference>
<sequence>MTPSRRRWRRLKKTPVMDEVSGADWESFENIISSIMVNPDEAGLIISKMIQTDPDFTLKVASSLGFIHNTTSRELCVALLTRLLANENLGTNWRNLSVSSQSAIKCVLLDRIMLEESKSIITRLCDFISDLAASLLPDNNWPELLPFLHQCLTDSTSNNCLKQSAFFLYAQLADKIGETVVSYMKNLHSLFLDTLNSDDTLHNLDAKIAATMAVISSIKCVSTLNEKEKFQDLLPGMMRTLTDTLSNSDQEDAAANVLKLFIELAMAEPKFFRQQLVVVVGTMFEIAEDKSLDEETRQLAVEFMLTLVEAREKVPGMMKKVPLFTNTCFAILLNLLLDIKDEPRWHSAEPSWQSDEPSRHCAEKQHEASGMKKSCFFGLSGLKRFSIALGGQTTTPIAIEQLSAYLVAPEWEKRHAALLAIVQISEGSSKVMIRYLEQFVNMVLHSSQDPHPRVRWAAIHAIHQLLVDFSPYLQEQYHRQILPALAAALDDLQNPRVQAFAAAAVVIFCQSQKSETIEPYVDGILNKLVVLLQNDNQMVQQEAFFALAAVADLSKEHFHKYYDFVMSYLKTLLVNANDKSDEELGRNVLECISIVGMAVGKEKFRDDLKQVMEVLKSFQESQVKEFDTIPHILVAWLQICKAIGKDFLPYMGIVMPPLVEYAQLEPDKTVPSDELDDSVHKVKLRGEIICVRGETLLWGKSVGCSALMEFAYILMEDFYPWISQAASILVPLLKFYIHYDTREVACKAMSSLLLSAKLAILKGNAQGGSEYFKQLSGHIILALGDALSSEPDTKICATISHELNTCLEICGQLVNEAQVRCIIDAIKHINAESSRRKGELTERVKSEDFDAEEAELLRNEREQELEVLSNIGHILGTLIKTFKASFLPFIDELSSYLMPMTGEDKTTEEKNTCIYVFDDLVEHCGEAALKYLETYLPFLVDWSNDENPDVRQSALYGLGLCAQYGGSVFKPFVGEALSRINVVITHSNAREPKNVTAYDNAVSALGRICQFHRENIDSAQIIPAWLNCLPIKDDMDEAKAVLDQLCSMVERSDRELFGPNYLHLPKVISVFTEVLCAGDDVVTEETANRIIHMLRHFKETLPPATLESARALLLPQQEMELEFILSPEEDVNISARATCGKRGDRANNCPRTLKKKMKLLALSRILLTSRLSDVATEINPDREHLHLRFLFENESWELMKIKLFKEQTCPPDLSKVGENIARKCQGLPLLVILVAGVLSGISKNEESWRKIAESINLDTVTSAKECLDVIELSYKHLPDNLKPCLLYFASFREDEEISLSNLAWLWNIEGFVPNTEAKSVELVAESLLNDLIGRSLIMVSKKRSVGGVRTCHIHDMLHDFCVTKAKEEKFMQLTSNGKTDLSSSFYENRRLCIHHSLYWSGRIGNLQVRSAFFRPPKSGCQEFFDLENFKLLRVLQMECPVSDSSFQRAKELIHLKYLGIKGYVVFMPSWISNLSNLEVLLAITVGSGTIFPMTIWDMPKLKHFHVVPVASFDGRIPRKSTSISCIETLATVSLTNKLADYMIKKATKLQKLKCHCKEPLKLKLDALQLETLSVNGKILKFSFPETLTKLTLSDVLLPQSEMSNIGRLPNLVVLKLEHRAFQEGKWEIEDEEFPTLKVLKLRSLKITTWDASSESLPNLEQLLVESCFHLQEIPSIVGEIPTLKMIEVKRCGESLENSVRQIQEEQEGYGNEELKVLIYRLDSST</sequence>
<keyword evidence="8" id="KW-0547">Nucleotide-binding</keyword>
<dbReference type="Pfam" id="PF25574">
    <property type="entry name" value="TPR_IMB1"/>
    <property type="match status" value="1"/>
</dbReference>
<gene>
    <name evidence="15" type="ORF">HAX54_000439</name>
</gene>
<dbReference type="EMBL" id="JACEIK010001011">
    <property type="protein sequence ID" value="MCD7465046.1"/>
    <property type="molecule type" value="Genomic_DNA"/>
</dbReference>
<keyword evidence="6" id="KW-0433">Leucine-rich repeat</keyword>
<evidence type="ECO:0000256" key="1">
    <source>
        <dbReference type="ARBA" id="ARBA00004123"/>
    </source>
</evidence>
<keyword evidence="9" id="KW-0611">Plant defense</keyword>
<evidence type="ECO:0000259" key="14">
    <source>
        <dbReference type="SMART" id="SM01349"/>
    </source>
</evidence>
<dbReference type="Pfam" id="PF18808">
    <property type="entry name" value="Importin_rep_4"/>
    <property type="match status" value="1"/>
</dbReference>
<dbReference type="Gene3D" id="1.10.8.430">
    <property type="entry name" value="Helical domain of apoptotic protease-activating factors"/>
    <property type="match status" value="1"/>
</dbReference>
<keyword evidence="12" id="KW-0007">Acetylation</keyword>
<evidence type="ECO:0000256" key="8">
    <source>
        <dbReference type="ARBA" id="ARBA00022741"/>
    </source>
</evidence>
<keyword evidence="13" id="KW-0539">Nucleus</keyword>
<evidence type="ECO:0000256" key="2">
    <source>
        <dbReference type="ARBA" id="ARBA00004496"/>
    </source>
</evidence>
<evidence type="ECO:0000256" key="13">
    <source>
        <dbReference type="ARBA" id="ARBA00023242"/>
    </source>
</evidence>
<keyword evidence="5" id="KW-0963">Cytoplasm</keyword>
<dbReference type="InterPro" id="IPR036388">
    <property type="entry name" value="WH-like_DNA-bd_sf"/>
</dbReference>
<evidence type="ECO:0000256" key="4">
    <source>
        <dbReference type="ARBA" id="ARBA00022448"/>
    </source>
</evidence>
<dbReference type="PANTHER" id="PTHR10527">
    <property type="entry name" value="IMPORTIN BETA"/>
    <property type="match status" value="1"/>
</dbReference>
<evidence type="ECO:0000313" key="15">
    <source>
        <dbReference type="EMBL" id="MCD7465046.1"/>
    </source>
</evidence>
<dbReference type="InterPro" id="IPR058922">
    <property type="entry name" value="WHD_DRP"/>
</dbReference>
<comment type="subcellular location">
    <subcellularLocation>
        <location evidence="2">Cytoplasm</location>
    </subcellularLocation>
    <subcellularLocation>
        <location evidence="1">Nucleus</location>
    </subcellularLocation>
</comment>
<evidence type="ECO:0000256" key="7">
    <source>
        <dbReference type="ARBA" id="ARBA00022737"/>
    </source>
</evidence>
<dbReference type="InterPro" id="IPR034085">
    <property type="entry name" value="TOG"/>
</dbReference>
<evidence type="ECO:0000313" key="16">
    <source>
        <dbReference type="Proteomes" id="UP000823775"/>
    </source>
</evidence>
<dbReference type="SUPFAM" id="SSF52058">
    <property type="entry name" value="L domain-like"/>
    <property type="match status" value="1"/>
</dbReference>
<dbReference type="Proteomes" id="UP000823775">
    <property type="component" value="Unassembled WGS sequence"/>
</dbReference>
<keyword evidence="11" id="KW-0653">Protein transport</keyword>
<keyword evidence="4" id="KW-0813">Transport</keyword>
<dbReference type="Pfam" id="PF25780">
    <property type="entry name" value="TPR_IPO5"/>
    <property type="match status" value="1"/>
</dbReference>
<evidence type="ECO:0000256" key="10">
    <source>
        <dbReference type="ARBA" id="ARBA00022840"/>
    </source>
</evidence>